<dbReference type="InterPro" id="IPR016181">
    <property type="entry name" value="Acyl_CoA_acyltransferase"/>
</dbReference>
<dbReference type="Proteomes" id="UP000249538">
    <property type="component" value="Unassembled WGS sequence"/>
</dbReference>
<dbReference type="AlphaFoldDB" id="A0A2W7RCK7"/>
<dbReference type="EMBL" id="QKZS01000001">
    <property type="protein sequence ID" value="PZX58703.1"/>
    <property type="molecule type" value="Genomic_DNA"/>
</dbReference>
<dbReference type="Gene3D" id="3.40.630.30">
    <property type="match status" value="1"/>
</dbReference>
<dbReference type="InterPro" id="IPR000182">
    <property type="entry name" value="GNAT_dom"/>
</dbReference>
<feature type="domain" description="N-acetyltransferase" evidence="3">
    <location>
        <begin position="9"/>
        <end position="160"/>
    </location>
</feature>
<reference evidence="4 5" key="1">
    <citation type="submission" date="2018-06" db="EMBL/GenBank/DDBJ databases">
        <title>Genomic Encyclopedia of Archaeal and Bacterial Type Strains, Phase II (KMG-II): from individual species to whole genera.</title>
        <authorList>
            <person name="Goeker M."/>
        </authorList>
    </citation>
    <scope>NUCLEOTIDE SEQUENCE [LARGE SCALE GENOMIC DNA]</scope>
    <source>
        <strain evidence="4 5">DSM 18774</strain>
    </source>
</reference>
<protein>
    <submittedName>
        <fullName evidence="4">N-acetylglutamate synthase-like GNAT family acetyltransferase</fullName>
    </submittedName>
</protein>
<evidence type="ECO:0000313" key="5">
    <source>
        <dbReference type="Proteomes" id="UP000249538"/>
    </source>
</evidence>
<sequence length="160" mass="17504">MPDAGMDDMTPRRATHDEDWPALLALIRQAFAGMEGRIDPPSSMHRLTPEAIARQAVEGEIWLIGAPVLACVFLTPKPDVLYVGKLAVSPLAQRQGHARALMAVAEERARALGFPALELQVRVELVENHATFAALGFRQTAATAHEGYDRPTSLTFRKPL</sequence>
<proteinExistence type="predicted"/>
<evidence type="ECO:0000313" key="4">
    <source>
        <dbReference type="EMBL" id="PZX58703.1"/>
    </source>
</evidence>
<comment type="caution">
    <text evidence="4">The sequence shown here is derived from an EMBL/GenBank/DDBJ whole genome shotgun (WGS) entry which is preliminary data.</text>
</comment>
<gene>
    <name evidence="4" type="ORF">LX76_00206</name>
</gene>
<dbReference type="Pfam" id="PF00583">
    <property type="entry name" value="Acetyltransf_1"/>
    <property type="match status" value="1"/>
</dbReference>
<evidence type="ECO:0000256" key="1">
    <source>
        <dbReference type="ARBA" id="ARBA00022679"/>
    </source>
</evidence>
<dbReference type="SUPFAM" id="SSF55729">
    <property type="entry name" value="Acyl-CoA N-acyltransferases (Nat)"/>
    <property type="match status" value="1"/>
</dbReference>
<accession>A0A2W7RCK7</accession>
<evidence type="ECO:0000256" key="2">
    <source>
        <dbReference type="ARBA" id="ARBA00023315"/>
    </source>
</evidence>
<dbReference type="InterPro" id="IPR050832">
    <property type="entry name" value="Bact_Acetyltransf"/>
</dbReference>
<name>A0A2W7RCK7_9RHOB</name>
<dbReference type="PANTHER" id="PTHR43877">
    <property type="entry name" value="AMINOALKYLPHOSPHONATE N-ACETYLTRANSFERASE-RELATED-RELATED"/>
    <property type="match status" value="1"/>
</dbReference>
<dbReference type="GO" id="GO:0016747">
    <property type="term" value="F:acyltransferase activity, transferring groups other than amino-acyl groups"/>
    <property type="evidence" value="ECO:0007669"/>
    <property type="project" value="InterPro"/>
</dbReference>
<dbReference type="PROSITE" id="PS51186">
    <property type="entry name" value="GNAT"/>
    <property type="match status" value="1"/>
</dbReference>
<evidence type="ECO:0000259" key="3">
    <source>
        <dbReference type="PROSITE" id="PS51186"/>
    </source>
</evidence>
<keyword evidence="2" id="KW-0012">Acyltransferase</keyword>
<keyword evidence="1 4" id="KW-0808">Transferase</keyword>
<dbReference type="CDD" id="cd04301">
    <property type="entry name" value="NAT_SF"/>
    <property type="match status" value="1"/>
</dbReference>
<organism evidence="4 5">
    <name type="scientific">Cereibacter changlensis</name>
    <dbReference type="NCBI Taxonomy" id="402884"/>
    <lineage>
        <taxon>Bacteria</taxon>
        <taxon>Pseudomonadati</taxon>
        <taxon>Pseudomonadota</taxon>
        <taxon>Alphaproteobacteria</taxon>
        <taxon>Rhodobacterales</taxon>
        <taxon>Paracoccaceae</taxon>
        <taxon>Cereibacter</taxon>
    </lineage>
</organism>